<dbReference type="InterPro" id="IPR013785">
    <property type="entry name" value="Aldolase_TIM"/>
</dbReference>
<dbReference type="PANTHER" id="PTHR42917">
    <property type="entry name" value="2,4-DIENOYL-COA REDUCTASE"/>
    <property type="match status" value="1"/>
</dbReference>
<dbReference type="OrthoDB" id="9772736at2"/>
<dbReference type="STRING" id="1472767.AOX59_03140"/>
<dbReference type="KEGG" id="lao:AOX59_03140"/>
<dbReference type="Gene3D" id="3.40.50.720">
    <property type="entry name" value="NAD(P)-binding Rossmann-like Domain"/>
    <property type="match status" value="1"/>
</dbReference>
<keyword evidence="13" id="KW-1185">Reference proteome</keyword>
<dbReference type="InterPro" id="IPR023753">
    <property type="entry name" value="FAD/NAD-binding_dom"/>
</dbReference>
<dbReference type="GO" id="GO:0016491">
    <property type="term" value="F:oxidoreductase activity"/>
    <property type="evidence" value="ECO:0007669"/>
    <property type="project" value="UniProtKB-KW"/>
</dbReference>
<dbReference type="Proteomes" id="UP000050331">
    <property type="component" value="Chromosome"/>
</dbReference>
<evidence type="ECO:0000256" key="3">
    <source>
        <dbReference type="ARBA" id="ARBA00011048"/>
    </source>
</evidence>
<dbReference type="SUPFAM" id="SSF51971">
    <property type="entry name" value="Nucleotide-binding domain"/>
    <property type="match status" value="1"/>
</dbReference>
<feature type="domain" description="FAD/NAD(P)-binding" evidence="11">
    <location>
        <begin position="396"/>
        <end position="629"/>
    </location>
</feature>
<comment type="cofactor">
    <cofactor evidence="1">
        <name>FMN</name>
        <dbReference type="ChEBI" id="CHEBI:58210"/>
    </cofactor>
</comment>
<dbReference type="RefSeq" id="WP_068441711.1">
    <property type="nucleotide sequence ID" value="NZ_CP013862.1"/>
</dbReference>
<proteinExistence type="inferred from homology"/>
<evidence type="ECO:0000256" key="6">
    <source>
        <dbReference type="ARBA" id="ARBA00022723"/>
    </source>
</evidence>
<dbReference type="Gene3D" id="3.50.50.60">
    <property type="entry name" value="FAD/NAD(P)-binding domain"/>
    <property type="match status" value="1"/>
</dbReference>
<keyword evidence="4" id="KW-0285">Flavoprotein</keyword>
<dbReference type="PANTHER" id="PTHR42917:SF2">
    <property type="entry name" value="2,4-DIENOYL-COA REDUCTASE [(2E)-ENOYL-COA-PRODUCING]"/>
    <property type="match status" value="1"/>
</dbReference>
<keyword evidence="6" id="KW-0479">Metal-binding</keyword>
<name>A0A0U4FPB5_9BACI</name>
<comment type="cofactor">
    <cofactor evidence="2">
        <name>[4Fe-4S] cluster</name>
        <dbReference type="ChEBI" id="CHEBI:49883"/>
    </cofactor>
</comment>
<dbReference type="InterPro" id="IPR051793">
    <property type="entry name" value="NADH:flavin_oxidoreductase"/>
</dbReference>
<dbReference type="Pfam" id="PF07992">
    <property type="entry name" value="Pyr_redox_2"/>
    <property type="match status" value="1"/>
</dbReference>
<dbReference type="GO" id="GO:0051536">
    <property type="term" value="F:iron-sulfur cluster binding"/>
    <property type="evidence" value="ECO:0007669"/>
    <property type="project" value="UniProtKB-KW"/>
</dbReference>
<evidence type="ECO:0000256" key="8">
    <source>
        <dbReference type="ARBA" id="ARBA00023004"/>
    </source>
</evidence>
<evidence type="ECO:0000313" key="13">
    <source>
        <dbReference type="Proteomes" id="UP000050331"/>
    </source>
</evidence>
<organism evidence="12 13">
    <name type="scientific">Lentibacillus amyloliquefaciens</name>
    <dbReference type="NCBI Taxonomy" id="1472767"/>
    <lineage>
        <taxon>Bacteria</taxon>
        <taxon>Bacillati</taxon>
        <taxon>Bacillota</taxon>
        <taxon>Bacilli</taxon>
        <taxon>Bacillales</taxon>
        <taxon>Bacillaceae</taxon>
        <taxon>Lentibacillus</taxon>
    </lineage>
</organism>
<evidence type="ECO:0000256" key="9">
    <source>
        <dbReference type="ARBA" id="ARBA00023014"/>
    </source>
</evidence>
<dbReference type="EMBL" id="CP013862">
    <property type="protein sequence ID" value="ALX47685.1"/>
    <property type="molecule type" value="Genomic_DNA"/>
</dbReference>
<evidence type="ECO:0000256" key="7">
    <source>
        <dbReference type="ARBA" id="ARBA00023002"/>
    </source>
</evidence>
<evidence type="ECO:0000313" key="12">
    <source>
        <dbReference type="EMBL" id="ALX47685.1"/>
    </source>
</evidence>
<keyword evidence="9" id="KW-0411">Iron-sulfur</keyword>
<dbReference type="AlphaFoldDB" id="A0A0U4FPB5"/>
<evidence type="ECO:0000256" key="5">
    <source>
        <dbReference type="ARBA" id="ARBA00022643"/>
    </source>
</evidence>
<dbReference type="GO" id="GO:0046872">
    <property type="term" value="F:metal ion binding"/>
    <property type="evidence" value="ECO:0007669"/>
    <property type="project" value="UniProtKB-KW"/>
</dbReference>
<sequence length="664" mass="72452">MNTDHSATVRREFQHLFSPFQIGRREVKNRIVSTAHAPGFDSGLLNKRHVDYLERKAAGGAGLIMAFGSASVYKYSSASYGSVSLWDPENEQLLEDLADKVHAHGGLIMSQATHMGRRGDSSISGRPLQAPSAISEGIHRETPHVLRIDEIPPIIDAFADAAARLERCGWDGIEITSFSGHLIEQFWSPAINKRTDRYGGDLTGRMRFSEEVIEAVAEAVSDDFIIGFRMTGDPVTDDLGLDQDDMLEIAKRLDRLGHIDLFHISGGNAATYAAQSAVVPGDTFARSTYNHAAHRMKENLSAPVLVAGRILDPEQAEDALVNDDCDLVGMTRAIIADPELPQKTMEGELSQIRPCNACTEGCIGRLYMGMPIICTVNPAIGDSSLENFEPADYMRRILIVGGGPAGMEAARVAAARGHDVMIWERGDQLGGQMTAAVTAPERPHYGRHIEWLKRELERLNVDVQLKTTMTPDSLIELDPDKVVLATGSYPDILAAAGDVTTRCVTDIAILDQAVSIEKGDRVMVYDREGKFRGASIANFAATAGASQVELVTPLWSVCEDLDAMQKPELYRLLAENQVVLSPNQQLAGQKDGHLLLNDVWSGNERLVDEADLVVFVGYQTAEDALYEQVKQADPQLDVQMIGDAIAPRRLSDAISEGVRIGNTL</sequence>
<keyword evidence="8" id="KW-0408">Iron</keyword>
<keyword evidence="5" id="KW-0288">FMN</keyword>
<dbReference type="Pfam" id="PF00724">
    <property type="entry name" value="Oxidored_FMN"/>
    <property type="match status" value="1"/>
</dbReference>
<evidence type="ECO:0000256" key="1">
    <source>
        <dbReference type="ARBA" id="ARBA00001917"/>
    </source>
</evidence>
<dbReference type="Gene3D" id="3.20.20.70">
    <property type="entry name" value="Aldolase class I"/>
    <property type="match status" value="1"/>
</dbReference>
<dbReference type="InterPro" id="IPR036188">
    <property type="entry name" value="FAD/NAD-bd_sf"/>
</dbReference>
<dbReference type="PRINTS" id="PR00368">
    <property type="entry name" value="FADPNR"/>
</dbReference>
<feature type="domain" description="NADH:flavin oxidoreductase/NADH oxidase N-terminal" evidence="10">
    <location>
        <begin position="16"/>
        <end position="347"/>
    </location>
</feature>
<evidence type="ECO:0000259" key="10">
    <source>
        <dbReference type="Pfam" id="PF00724"/>
    </source>
</evidence>
<dbReference type="GO" id="GO:0010181">
    <property type="term" value="F:FMN binding"/>
    <property type="evidence" value="ECO:0007669"/>
    <property type="project" value="InterPro"/>
</dbReference>
<comment type="similarity">
    <text evidence="3">In the N-terminal section; belongs to the NADH:flavin oxidoreductase/NADH oxidase family.</text>
</comment>
<dbReference type="InterPro" id="IPR001155">
    <property type="entry name" value="OxRdtase_FMN_N"/>
</dbReference>
<protein>
    <recommendedName>
        <fullName evidence="14">NADH:flavin oxidoreductase</fullName>
    </recommendedName>
</protein>
<reference evidence="12 13" key="1">
    <citation type="submission" date="2016-01" db="EMBL/GenBank/DDBJ databases">
        <title>Complete genome sequence of strain Lentibacillus amyloliquefaciens LAM0015T isolated from saline sediment.</title>
        <authorList>
            <person name="Wang J.-L."/>
            <person name="He M.-X."/>
        </authorList>
    </citation>
    <scope>NUCLEOTIDE SEQUENCE [LARGE SCALE GENOMIC DNA]</scope>
    <source>
        <strain evidence="12 13">LAM0015</strain>
    </source>
</reference>
<evidence type="ECO:0000256" key="4">
    <source>
        <dbReference type="ARBA" id="ARBA00022630"/>
    </source>
</evidence>
<accession>A0A0U4FPB5</accession>
<evidence type="ECO:0000256" key="2">
    <source>
        <dbReference type="ARBA" id="ARBA00001966"/>
    </source>
</evidence>
<dbReference type="SUPFAM" id="SSF51905">
    <property type="entry name" value="FAD/NAD(P)-binding domain"/>
    <property type="match status" value="1"/>
</dbReference>
<dbReference type="SUPFAM" id="SSF51395">
    <property type="entry name" value="FMN-linked oxidoreductases"/>
    <property type="match status" value="1"/>
</dbReference>
<keyword evidence="7" id="KW-0560">Oxidoreductase</keyword>
<evidence type="ECO:0000259" key="11">
    <source>
        <dbReference type="Pfam" id="PF07992"/>
    </source>
</evidence>
<evidence type="ECO:0008006" key="14">
    <source>
        <dbReference type="Google" id="ProtNLM"/>
    </source>
</evidence>
<gene>
    <name evidence="12" type="ORF">AOX59_03140</name>
</gene>